<organism evidence="2 3">
    <name type="scientific">Dioszegia hungarica</name>
    <dbReference type="NCBI Taxonomy" id="4972"/>
    <lineage>
        <taxon>Eukaryota</taxon>
        <taxon>Fungi</taxon>
        <taxon>Dikarya</taxon>
        <taxon>Basidiomycota</taxon>
        <taxon>Agaricomycotina</taxon>
        <taxon>Tremellomycetes</taxon>
        <taxon>Tremellales</taxon>
        <taxon>Bulleribasidiaceae</taxon>
        <taxon>Dioszegia</taxon>
    </lineage>
</organism>
<dbReference type="RefSeq" id="XP_052948585.1">
    <property type="nucleotide sequence ID" value="XM_053088216.1"/>
</dbReference>
<name>A0AA38HE30_9TREE</name>
<dbReference type="AlphaFoldDB" id="A0AA38HE30"/>
<comment type="caution">
    <text evidence="2">The sequence shown here is derived from an EMBL/GenBank/DDBJ whole genome shotgun (WGS) entry which is preliminary data.</text>
</comment>
<evidence type="ECO:0000313" key="2">
    <source>
        <dbReference type="EMBL" id="KAI9638808.1"/>
    </source>
</evidence>
<evidence type="ECO:0000256" key="1">
    <source>
        <dbReference type="SAM" id="MobiDB-lite"/>
    </source>
</evidence>
<keyword evidence="3" id="KW-1185">Reference proteome</keyword>
<feature type="compositionally biased region" description="Polar residues" evidence="1">
    <location>
        <begin position="15"/>
        <end position="25"/>
    </location>
</feature>
<feature type="region of interest" description="Disordered" evidence="1">
    <location>
        <begin position="1"/>
        <end position="25"/>
    </location>
</feature>
<accession>A0AA38HE30</accession>
<proteinExistence type="predicted"/>
<dbReference type="Proteomes" id="UP001164286">
    <property type="component" value="Unassembled WGS sequence"/>
</dbReference>
<gene>
    <name evidence="2" type="ORF">MKK02DRAFT_31125</name>
</gene>
<protein>
    <submittedName>
        <fullName evidence="2">Uncharacterized protein</fullName>
    </submittedName>
</protein>
<reference evidence="2" key="1">
    <citation type="journal article" date="2022" name="G3 (Bethesda)">
        <title>High quality genome of the basidiomycete yeast Dioszegia hungarica PDD-24b-2 isolated from cloud water.</title>
        <authorList>
            <person name="Jarrige D."/>
            <person name="Haridas S."/>
            <person name="Bleykasten-Grosshans C."/>
            <person name="Joly M."/>
            <person name="Nadalig T."/>
            <person name="Sancelme M."/>
            <person name="Vuilleumier S."/>
            <person name="Grigoriev I.V."/>
            <person name="Amato P."/>
            <person name="Bringel F."/>
        </authorList>
    </citation>
    <scope>NUCLEOTIDE SEQUENCE</scope>
    <source>
        <strain evidence="2">PDD-24b-2</strain>
    </source>
</reference>
<dbReference type="EMBL" id="JAKWFO010000002">
    <property type="protein sequence ID" value="KAI9638808.1"/>
    <property type="molecule type" value="Genomic_DNA"/>
</dbReference>
<evidence type="ECO:0000313" key="3">
    <source>
        <dbReference type="Proteomes" id="UP001164286"/>
    </source>
</evidence>
<sequence length="206" mass="21552">MSVPPASKRARTDDTTSPAFPSAGPTLQSISTIPASAAYALLHQLSQSSPDISALISATIAKHAPDIAGTVNSTRRSGGGAQQRAAEQIEQDIERGVKEVLAGCKASDVYATRLSAFETLIGMGTIIAQAGGVGRILAMRGAPDTIADAMSALYDLIEEKGEADRLVRDGMAHQLDDLSSLCMGNDDTWYLSIAARVNGDEDAVYE</sequence>
<dbReference type="GeneID" id="77727421"/>